<reference evidence="3" key="1">
    <citation type="submission" date="2016-03" db="EMBL/GenBank/DDBJ databases">
        <title>Mechanisms controlling the formation of the plant cell surface in tip-growing cells are functionally conserved among land plants.</title>
        <authorList>
            <person name="Honkanen S."/>
            <person name="Jones V.A."/>
            <person name="Morieri G."/>
            <person name="Champion C."/>
            <person name="Hetherington A.J."/>
            <person name="Kelly S."/>
            <person name="Saint-Marcoux D."/>
            <person name="Proust H."/>
            <person name="Prescott H."/>
            <person name="Dolan L."/>
        </authorList>
    </citation>
    <scope>NUCLEOTIDE SEQUENCE [LARGE SCALE GENOMIC DNA]</scope>
    <source>
        <tissue evidence="3">Whole gametophyte</tissue>
    </source>
</reference>
<dbReference type="Pfam" id="PF24068">
    <property type="entry name" value="TPD1_C"/>
    <property type="match status" value="1"/>
</dbReference>
<organism evidence="3 4">
    <name type="scientific">Marchantia polymorpha subsp. ruderalis</name>
    <dbReference type="NCBI Taxonomy" id="1480154"/>
    <lineage>
        <taxon>Eukaryota</taxon>
        <taxon>Viridiplantae</taxon>
        <taxon>Streptophyta</taxon>
        <taxon>Embryophyta</taxon>
        <taxon>Marchantiophyta</taxon>
        <taxon>Marchantiopsida</taxon>
        <taxon>Marchantiidae</taxon>
        <taxon>Marchantiales</taxon>
        <taxon>Marchantiaceae</taxon>
        <taxon>Marchantia</taxon>
    </lineage>
</organism>
<dbReference type="EMBL" id="LVLJ01001481">
    <property type="protein sequence ID" value="OAE29247.1"/>
    <property type="molecule type" value="Genomic_DNA"/>
</dbReference>
<gene>
    <name evidence="3" type="ORF">AXG93_3825s1170</name>
</gene>
<comment type="caution">
    <text evidence="3">The sequence shown here is derived from an EMBL/GenBank/DDBJ whole genome shotgun (WGS) entry which is preliminary data.</text>
</comment>
<dbReference type="Proteomes" id="UP000077202">
    <property type="component" value="Unassembled WGS sequence"/>
</dbReference>
<dbReference type="PANTHER" id="PTHR33184:SF78">
    <property type="entry name" value="GNK2-HOMOLOGOUS DOMAIN-CONTAINING PROTEIN"/>
    <property type="match status" value="1"/>
</dbReference>
<keyword evidence="4" id="KW-1185">Reference proteome</keyword>
<keyword evidence="1" id="KW-0732">Signal</keyword>
<accession>A0A176W851</accession>
<dbReference type="GO" id="GO:0001709">
    <property type="term" value="P:cell fate determination"/>
    <property type="evidence" value="ECO:0007669"/>
    <property type="project" value="TreeGrafter"/>
</dbReference>
<dbReference type="AlphaFoldDB" id="A0A176W851"/>
<feature type="compositionally biased region" description="Basic and acidic residues" evidence="2">
    <location>
        <begin position="59"/>
        <end position="75"/>
    </location>
</feature>
<protein>
    <submittedName>
        <fullName evidence="3">Uncharacterized protein</fullName>
    </submittedName>
</protein>
<feature type="compositionally biased region" description="Basic and acidic residues" evidence="2">
    <location>
        <begin position="112"/>
        <end position="121"/>
    </location>
</feature>
<evidence type="ECO:0000313" key="3">
    <source>
        <dbReference type="EMBL" id="OAE29247.1"/>
    </source>
</evidence>
<evidence type="ECO:0000256" key="1">
    <source>
        <dbReference type="ARBA" id="ARBA00022729"/>
    </source>
</evidence>
<dbReference type="InterPro" id="IPR040361">
    <property type="entry name" value="TPD1"/>
</dbReference>
<dbReference type="PANTHER" id="PTHR33184">
    <property type="entry name" value="PROTEIN TAPETUM DETERMINANT 1-LIKE-RELATED"/>
    <property type="match status" value="1"/>
</dbReference>
<name>A0A176W851_MARPO</name>
<feature type="compositionally biased region" description="Polar residues" evidence="2">
    <location>
        <begin position="38"/>
        <end position="53"/>
    </location>
</feature>
<evidence type="ECO:0000313" key="4">
    <source>
        <dbReference type="Proteomes" id="UP000077202"/>
    </source>
</evidence>
<evidence type="ECO:0000256" key="2">
    <source>
        <dbReference type="SAM" id="MobiDB-lite"/>
    </source>
</evidence>
<proteinExistence type="predicted"/>
<feature type="region of interest" description="Disordered" evidence="2">
    <location>
        <begin position="103"/>
        <end position="127"/>
    </location>
</feature>
<sequence length="348" mass="36563">MAEPAANGNAGFEHVTVTAASPISRSPRLVARVLNTGNNRLQPESPSVETASRTLHVAGVDRETPERAGGESRKEVGIGRGIGRNSWCCGNWQVAEPGGALYSGAGGGEGGASEKEREKTEGVQPTRRGAARLYKPGVNVRQCERCGDVVSGRGLVIVLKSERTGLALRRFSAAELRQSLGLENLKLDDQESRNAAVAELVVPSDESRSNCELAPAPLARNRSAVPASHPNGSALRGVRKLLFGTLSCAPQDLSLTQGPVSSTSGIPTFNVQIVNLCGACAMADIHVACGNWASATPVDPFVFTRLGYNDCLVNNGQPLSSQGSVSFQYSNSAMYPMSIATATNECSR</sequence>
<feature type="region of interest" description="Disordered" evidence="2">
    <location>
        <begin position="38"/>
        <end position="75"/>
    </location>
</feature>